<gene>
    <name evidence="2" type="ORF">HNR30_000432</name>
</gene>
<dbReference type="Proteomes" id="UP000530928">
    <property type="component" value="Unassembled WGS sequence"/>
</dbReference>
<name>A0A7W0CDM9_9ACTN</name>
<keyword evidence="3" id="KW-1185">Reference proteome</keyword>
<proteinExistence type="predicted"/>
<evidence type="ECO:0000313" key="2">
    <source>
        <dbReference type="EMBL" id="MBA2889097.1"/>
    </source>
</evidence>
<protein>
    <submittedName>
        <fullName evidence="2">GNAT superfamily N-acetyltransferase</fullName>
    </submittedName>
</protein>
<keyword evidence="2" id="KW-0808">Transferase</keyword>
<dbReference type="RefSeq" id="WP_181607924.1">
    <property type="nucleotide sequence ID" value="NZ_BAABAM010000001.1"/>
</dbReference>
<sequence>MRPFEPDDLPAMYDLYVRSHQDFSGPLLSERMVRAMVCDPPSTDAREAWVTSDLSGWYSLRAPLAENLHFTSIGPLVVDPRRQREGIGRALFEHAIGRARALGRTTVVWETPDGMPGAKFSAAVGGTPALPETRSVLDLSGVGHFAELEREAAGHAAGYTVTHLPWPAPEELLPALVTLMEGMNDIPTGEIDFAATRWTTARYQEFQQRLHAKGVTFYITMATHDATGEPAAFTMVAVDEDHGGWAKQQDTAVLRAHRGHRLGLLVKLANARWMREADPSLDRILTWNADSNAHMLAINHAMGFRPLDQWATWQVVLTGR</sequence>
<dbReference type="EMBL" id="JACDUR010000001">
    <property type="protein sequence ID" value="MBA2889097.1"/>
    <property type="molecule type" value="Genomic_DNA"/>
</dbReference>
<evidence type="ECO:0000313" key="3">
    <source>
        <dbReference type="Proteomes" id="UP000530928"/>
    </source>
</evidence>
<feature type="domain" description="N-acetyltransferase" evidence="1">
    <location>
        <begin position="1"/>
        <end position="185"/>
    </location>
</feature>
<accession>A0A7W0CDM9</accession>
<dbReference type="GO" id="GO:0016747">
    <property type="term" value="F:acyltransferase activity, transferring groups other than amino-acyl groups"/>
    <property type="evidence" value="ECO:0007669"/>
    <property type="project" value="InterPro"/>
</dbReference>
<organism evidence="2 3">
    <name type="scientific">Nonomuraea soli</name>
    <dbReference type="NCBI Taxonomy" id="1032476"/>
    <lineage>
        <taxon>Bacteria</taxon>
        <taxon>Bacillati</taxon>
        <taxon>Actinomycetota</taxon>
        <taxon>Actinomycetes</taxon>
        <taxon>Streptosporangiales</taxon>
        <taxon>Streptosporangiaceae</taxon>
        <taxon>Nonomuraea</taxon>
    </lineage>
</organism>
<evidence type="ECO:0000259" key="1">
    <source>
        <dbReference type="PROSITE" id="PS51186"/>
    </source>
</evidence>
<dbReference type="Gene3D" id="3.40.630.30">
    <property type="match status" value="1"/>
</dbReference>
<dbReference type="InterPro" id="IPR016181">
    <property type="entry name" value="Acyl_CoA_acyltransferase"/>
</dbReference>
<comment type="caution">
    <text evidence="2">The sequence shown here is derived from an EMBL/GenBank/DDBJ whole genome shotgun (WGS) entry which is preliminary data.</text>
</comment>
<dbReference type="AlphaFoldDB" id="A0A7W0CDM9"/>
<reference evidence="2 3" key="1">
    <citation type="submission" date="2020-07" db="EMBL/GenBank/DDBJ databases">
        <title>Genomic Encyclopedia of Type Strains, Phase IV (KMG-IV): sequencing the most valuable type-strain genomes for metagenomic binning, comparative biology and taxonomic classification.</title>
        <authorList>
            <person name="Goeker M."/>
        </authorList>
    </citation>
    <scope>NUCLEOTIDE SEQUENCE [LARGE SCALE GENOMIC DNA]</scope>
    <source>
        <strain evidence="2 3">DSM 45533</strain>
    </source>
</reference>
<dbReference type="SUPFAM" id="SSF55729">
    <property type="entry name" value="Acyl-CoA N-acyltransferases (Nat)"/>
    <property type="match status" value="2"/>
</dbReference>
<dbReference type="CDD" id="cd04301">
    <property type="entry name" value="NAT_SF"/>
    <property type="match status" value="1"/>
</dbReference>
<dbReference type="Pfam" id="PF00583">
    <property type="entry name" value="Acetyltransf_1"/>
    <property type="match status" value="1"/>
</dbReference>
<dbReference type="InterPro" id="IPR000182">
    <property type="entry name" value="GNAT_dom"/>
</dbReference>
<dbReference type="PROSITE" id="PS51186">
    <property type="entry name" value="GNAT"/>
    <property type="match status" value="1"/>
</dbReference>